<dbReference type="InterPro" id="IPR045150">
    <property type="entry name" value="CYB561D1/2"/>
</dbReference>
<dbReference type="PANTHER" id="PTHR15422:SF21">
    <property type="entry name" value="TRANSMEMBRANE REDUCTASE CYB561D2"/>
    <property type="match status" value="1"/>
</dbReference>
<dbReference type="PANTHER" id="PTHR15422">
    <property type="entry name" value="OS05G0565100 PROTEIN"/>
    <property type="match status" value="1"/>
</dbReference>
<keyword evidence="6" id="KW-0479">Metal-binding</keyword>
<reference evidence="15" key="2">
    <citation type="submission" date="2025-09" db="UniProtKB">
        <authorList>
            <consortium name="Ensembl"/>
        </authorList>
    </citation>
    <scope>IDENTIFICATION</scope>
</reference>
<feature type="domain" description="Cytochrome b561" evidence="14">
    <location>
        <begin position="83"/>
        <end position="292"/>
    </location>
</feature>
<dbReference type="Proteomes" id="UP000472261">
    <property type="component" value="Unplaced"/>
</dbReference>
<evidence type="ECO:0000256" key="11">
    <source>
        <dbReference type="ARBA" id="ARBA00024225"/>
    </source>
</evidence>
<keyword evidence="16" id="KW-1185">Reference proteome</keyword>
<organism evidence="15 16">
    <name type="scientific">Phasianus colchicus</name>
    <name type="common">Common pheasant</name>
    <dbReference type="NCBI Taxonomy" id="9054"/>
    <lineage>
        <taxon>Eukaryota</taxon>
        <taxon>Metazoa</taxon>
        <taxon>Chordata</taxon>
        <taxon>Craniata</taxon>
        <taxon>Vertebrata</taxon>
        <taxon>Euteleostomi</taxon>
        <taxon>Archelosauria</taxon>
        <taxon>Archosauria</taxon>
        <taxon>Dinosauria</taxon>
        <taxon>Saurischia</taxon>
        <taxon>Theropoda</taxon>
        <taxon>Coelurosauria</taxon>
        <taxon>Aves</taxon>
        <taxon>Neognathae</taxon>
        <taxon>Galloanserae</taxon>
        <taxon>Galliformes</taxon>
        <taxon>Phasianidae</taxon>
        <taxon>Phasianinae</taxon>
        <taxon>Phasianus</taxon>
    </lineage>
</organism>
<dbReference type="Pfam" id="PF03188">
    <property type="entry name" value="Cytochrom_B561"/>
    <property type="match status" value="1"/>
</dbReference>
<dbReference type="GO" id="GO:0140575">
    <property type="term" value="F:transmembrane monodehydroascorbate reductase activity"/>
    <property type="evidence" value="ECO:0007669"/>
    <property type="project" value="InterPro"/>
</dbReference>
<keyword evidence="3" id="KW-0813">Transport</keyword>
<keyword evidence="5 13" id="KW-0812">Transmembrane</keyword>
<evidence type="ECO:0000256" key="13">
    <source>
        <dbReference type="SAM" id="Phobius"/>
    </source>
</evidence>
<dbReference type="Gene3D" id="1.20.120.1770">
    <property type="match status" value="1"/>
</dbReference>
<dbReference type="CDD" id="cd08761">
    <property type="entry name" value="Cyt_b561_CYB561D2_like"/>
    <property type="match status" value="1"/>
</dbReference>
<comment type="subcellular location">
    <subcellularLocation>
        <location evidence="2">Membrane</location>
        <topology evidence="2">Multi-pass membrane protein</topology>
    </subcellularLocation>
</comment>
<keyword evidence="7" id="KW-0249">Electron transport</keyword>
<name>A0A669Q0R5_PHACC</name>
<evidence type="ECO:0000256" key="12">
    <source>
        <dbReference type="SAM" id="MobiDB-lite"/>
    </source>
</evidence>
<evidence type="ECO:0000256" key="9">
    <source>
        <dbReference type="ARBA" id="ARBA00023004"/>
    </source>
</evidence>
<comment type="cofactor">
    <cofactor evidence="1">
        <name>heme b</name>
        <dbReference type="ChEBI" id="CHEBI:60344"/>
    </cofactor>
</comment>
<evidence type="ECO:0000256" key="10">
    <source>
        <dbReference type="ARBA" id="ARBA00023136"/>
    </source>
</evidence>
<accession>A0A669Q0R5</accession>
<dbReference type="InterPro" id="IPR006593">
    <property type="entry name" value="Cyt_b561/ferric_Rdtase_TM"/>
</dbReference>
<evidence type="ECO:0000313" key="15">
    <source>
        <dbReference type="Ensembl" id="ENSPCLP00000014149.1"/>
    </source>
</evidence>
<proteinExistence type="predicted"/>
<dbReference type="GO" id="GO:0140571">
    <property type="term" value="F:transmembrane ascorbate ferrireductase activity"/>
    <property type="evidence" value="ECO:0007669"/>
    <property type="project" value="UniProtKB-EC"/>
</dbReference>
<evidence type="ECO:0000256" key="8">
    <source>
        <dbReference type="ARBA" id="ARBA00022989"/>
    </source>
</evidence>
<dbReference type="PROSITE" id="PS50939">
    <property type="entry name" value="CYTOCHROME_B561"/>
    <property type="match status" value="1"/>
</dbReference>
<evidence type="ECO:0000256" key="3">
    <source>
        <dbReference type="ARBA" id="ARBA00022448"/>
    </source>
</evidence>
<dbReference type="GO" id="GO:0046872">
    <property type="term" value="F:metal ion binding"/>
    <property type="evidence" value="ECO:0007669"/>
    <property type="project" value="UniProtKB-KW"/>
</dbReference>
<protein>
    <recommendedName>
        <fullName evidence="11">ascorbate ferrireductase (transmembrane)</fullName>
        <ecNumber evidence="11">7.2.1.3</ecNumber>
    </recommendedName>
</protein>
<feature type="region of interest" description="Disordered" evidence="12">
    <location>
        <begin position="21"/>
        <end position="44"/>
    </location>
</feature>
<feature type="region of interest" description="Disordered" evidence="12">
    <location>
        <begin position="67"/>
        <end position="114"/>
    </location>
</feature>
<dbReference type="GO" id="GO:0005783">
    <property type="term" value="C:endoplasmic reticulum"/>
    <property type="evidence" value="ECO:0007669"/>
    <property type="project" value="TreeGrafter"/>
</dbReference>
<evidence type="ECO:0000256" key="4">
    <source>
        <dbReference type="ARBA" id="ARBA00022617"/>
    </source>
</evidence>
<feature type="transmembrane region" description="Helical" evidence="13">
    <location>
        <begin position="122"/>
        <end position="142"/>
    </location>
</feature>
<feature type="transmembrane region" description="Helical" evidence="13">
    <location>
        <begin position="265"/>
        <end position="282"/>
    </location>
</feature>
<evidence type="ECO:0000256" key="7">
    <source>
        <dbReference type="ARBA" id="ARBA00022982"/>
    </source>
</evidence>
<keyword evidence="8 13" id="KW-1133">Transmembrane helix</keyword>
<sequence>MSLFCSSGLVITYTCTVSNSSREMKSSGTCRRGGLREAEPTDPGTTATRYHCCHCYPVPPLPGTTAPGTSFPGAVSPRHPSPSSSSHAPTAASPSPFPIPSFPPAGSQPQAASPPAPGLFSWHPLLMALAVSLLMTEALLVFSPEASPLRGLSRKAKARAHWVLQALAVLCAALGLGLVAYNKHLHGTGHLRTWHGRTGLLTVLYFAAQSLGGLLLLYPKLAGCWPPGKLRLYHATAGLVGYLLGCASLMLGMCSLWFTAAARGAAWYLAMLCPVLTSLVVMNQPAEARFIPLRSAENGTSTGETSADACVGAHPQHCEGSRLHGAVTLEGITAPLLPQQPPLQPQWSGARWTALRWPQGCSLLCSWQGQRAGNSTQAGKILCIQSFYSIKIQAATAQHSLLTALGAFGPT</sequence>
<evidence type="ECO:0000256" key="2">
    <source>
        <dbReference type="ARBA" id="ARBA00004141"/>
    </source>
</evidence>
<feature type="compositionally biased region" description="Low complexity" evidence="12">
    <location>
        <begin position="76"/>
        <end position="94"/>
    </location>
</feature>
<keyword evidence="4" id="KW-0349">Heme</keyword>
<evidence type="ECO:0000256" key="5">
    <source>
        <dbReference type="ARBA" id="ARBA00022692"/>
    </source>
</evidence>
<dbReference type="EC" id="7.2.1.3" evidence="11"/>
<feature type="transmembrane region" description="Helical" evidence="13">
    <location>
        <begin position="239"/>
        <end position="259"/>
    </location>
</feature>
<evidence type="ECO:0000259" key="14">
    <source>
        <dbReference type="PROSITE" id="PS50939"/>
    </source>
</evidence>
<evidence type="ECO:0000256" key="1">
    <source>
        <dbReference type="ARBA" id="ARBA00001970"/>
    </source>
</evidence>
<feature type="transmembrane region" description="Helical" evidence="13">
    <location>
        <begin position="200"/>
        <end position="218"/>
    </location>
</feature>
<dbReference type="GO" id="GO:0016020">
    <property type="term" value="C:membrane"/>
    <property type="evidence" value="ECO:0007669"/>
    <property type="project" value="UniProtKB-SubCell"/>
</dbReference>
<dbReference type="AlphaFoldDB" id="A0A669Q0R5"/>
<evidence type="ECO:0000256" key="6">
    <source>
        <dbReference type="ARBA" id="ARBA00022723"/>
    </source>
</evidence>
<dbReference type="Ensembl" id="ENSPCLT00000018793.1">
    <property type="protein sequence ID" value="ENSPCLP00000014149.1"/>
    <property type="gene ID" value="ENSPCLG00000011623.1"/>
</dbReference>
<evidence type="ECO:0000313" key="16">
    <source>
        <dbReference type="Proteomes" id="UP000472261"/>
    </source>
</evidence>
<reference evidence="15" key="1">
    <citation type="submission" date="2025-08" db="UniProtKB">
        <authorList>
            <consortium name="Ensembl"/>
        </authorList>
    </citation>
    <scope>IDENTIFICATION</scope>
</reference>
<keyword evidence="10 13" id="KW-0472">Membrane</keyword>
<keyword evidence="9" id="KW-0408">Iron</keyword>
<feature type="transmembrane region" description="Helical" evidence="13">
    <location>
        <begin position="162"/>
        <end position="180"/>
    </location>
</feature>
<dbReference type="SMART" id="SM00665">
    <property type="entry name" value="B561"/>
    <property type="match status" value="1"/>
</dbReference>